<comment type="caution">
    <text evidence="3">The sequence shown here is derived from an EMBL/GenBank/DDBJ whole genome shotgun (WGS) entry which is preliminary data.</text>
</comment>
<name>A0AA38FYL0_TAXCH</name>
<evidence type="ECO:0000259" key="2">
    <source>
        <dbReference type="Pfam" id="PF12874"/>
    </source>
</evidence>
<feature type="region of interest" description="Disordered" evidence="1">
    <location>
        <begin position="72"/>
        <end position="127"/>
    </location>
</feature>
<proteinExistence type="predicted"/>
<dbReference type="SUPFAM" id="SSF57667">
    <property type="entry name" value="beta-beta-alpha zinc fingers"/>
    <property type="match status" value="1"/>
</dbReference>
<evidence type="ECO:0000256" key="1">
    <source>
        <dbReference type="SAM" id="MobiDB-lite"/>
    </source>
</evidence>
<dbReference type="InterPro" id="IPR036236">
    <property type="entry name" value="Znf_C2H2_sf"/>
</dbReference>
<gene>
    <name evidence="3" type="ORF">KI387_027884</name>
</gene>
<feature type="non-terminal residue" evidence="3">
    <location>
        <position position="127"/>
    </location>
</feature>
<dbReference type="Pfam" id="PF12874">
    <property type="entry name" value="zf-met"/>
    <property type="match status" value="1"/>
</dbReference>
<feature type="compositionally biased region" description="Basic and acidic residues" evidence="1">
    <location>
        <begin position="72"/>
        <end position="112"/>
    </location>
</feature>
<accession>A0AA38FYL0</accession>
<reference evidence="3 4" key="1">
    <citation type="journal article" date="2021" name="Nat. Plants">
        <title>The Taxus genome provides insights into paclitaxel biosynthesis.</title>
        <authorList>
            <person name="Xiong X."/>
            <person name="Gou J."/>
            <person name="Liao Q."/>
            <person name="Li Y."/>
            <person name="Zhou Q."/>
            <person name="Bi G."/>
            <person name="Li C."/>
            <person name="Du R."/>
            <person name="Wang X."/>
            <person name="Sun T."/>
            <person name="Guo L."/>
            <person name="Liang H."/>
            <person name="Lu P."/>
            <person name="Wu Y."/>
            <person name="Zhang Z."/>
            <person name="Ro D.K."/>
            <person name="Shang Y."/>
            <person name="Huang S."/>
            <person name="Yan J."/>
        </authorList>
    </citation>
    <scope>NUCLEOTIDE SEQUENCE [LARGE SCALE GENOMIC DNA]</scope>
    <source>
        <strain evidence="3">Ta-2019</strain>
    </source>
</reference>
<dbReference type="Proteomes" id="UP000824469">
    <property type="component" value="Unassembled WGS sequence"/>
</dbReference>
<feature type="region of interest" description="Disordered" evidence="1">
    <location>
        <begin position="1"/>
        <end position="42"/>
    </location>
</feature>
<feature type="compositionally biased region" description="Basic and acidic residues" evidence="1">
    <location>
        <begin position="22"/>
        <end position="32"/>
    </location>
</feature>
<sequence length="127" mass="14800">MLLQLSHPESRKRSGQILQTDSSKKLKQDSSRSIDSGLPERPGWCYLCEVDCKTEVVLKDHILGKKHQRMLKLEDGSGDRRERDSKQRKLQTEQQQQKRDVIDNHEKNEKQGKKCKRSSNTNQLTVE</sequence>
<feature type="domain" description="C2H2-type" evidence="2">
    <location>
        <begin position="44"/>
        <end position="67"/>
    </location>
</feature>
<organism evidence="3 4">
    <name type="scientific">Taxus chinensis</name>
    <name type="common">Chinese yew</name>
    <name type="synonym">Taxus wallichiana var. chinensis</name>
    <dbReference type="NCBI Taxonomy" id="29808"/>
    <lineage>
        <taxon>Eukaryota</taxon>
        <taxon>Viridiplantae</taxon>
        <taxon>Streptophyta</taxon>
        <taxon>Embryophyta</taxon>
        <taxon>Tracheophyta</taxon>
        <taxon>Spermatophyta</taxon>
        <taxon>Pinopsida</taxon>
        <taxon>Pinidae</taxon>
        <taxon>Conifers II</taxon>
        <taxon>Cupressales</taxon>
        <taxon>Taxaceae</taxon>
        <taxon>Taxus</taxon>
    </lineage>
</organism>
<dbReference type="EMBL" id="JAHRHJ020000006">
    <property type="protein sequence ID" value="KAH9312849.1"/>
    <property type="molecule type" value="Genomic_DNA"/>
</dbReference>
<dbReference type="InterPro" id="IPR013087">
    <property type="entry name" value="Znf_C2H2_type"/>
</dbReference>
<keyword evidence="4" id="KW-1185">Reference proteome</keyword>
<feature type="compositionally biased region" description="Polar residues" evidence="1">
    <location>
        <begin position="118"/>
        <end position="127"/>
    </location>
</feature>
<evidence type="ECO:0000313" key="4">
    <source>
        <dbReference type="Proteomes" id="UP000824469"/>
    </source>
</evidence>
<dbReference type="Gene3D" id="3.30.160.60">
    <property type="entry name" value="Classic Zinc Finger"/>
    <property type="match status" value="1"/>
</dbReference>
<evidence type="ECO:0000313" key="3">
    <source>
        <dbReference type="EMBL" id="KAH9312849.1"/>
    </source>
</evidence>
<protein>
    <recommendedName>
        <fullName evidence="2">C2H2-type domain-containing protein</fullName>
    </recommendedName>
</protein>
<dbReference type="AlphaFoldDB" id="A0AA38FYL0"/>